<evidence type="ECO:0000313" key="7">
    <source>
        <dbReference type="Proteomes" id="UP000036987"/>
    </source>
</evidence>
<dbReference type="GO" id="GO:0000455">
    <property type="term" value="P:enzyme-directed rRNA pseudouridine synthesis"/>
    <property type="evidence" value="ECO:0000318"/>
    <property type="project" value="GO_Central"/>
</dbReference>
<dbReference type="GO" id="GO:0003723">
    <property type="term" value="F:RNA binding"/>
    <property type="evidence" value="ECO:0007669"/>
    <property type="project" value="UniProtKB-KW"/>
</dbReference>
<dbReference type="InterPro" id="IPR036986">
    <property type="entry name" value="S4_RNA-bd_sf"/>
</dbReference>
<dbReference type="EMBL" id="LFYR01000809">
    <property type="protein sequence ID" value="KMZ68879.1"/>
    <property type="molecule type" value="Genomic_DNA"/>
</dbReference>
<dbReference type="AlphaFoldDB" id="A0A0K9PIT2"/>
<proteinExistence type="inferred from homology"/>
<dbReference type="Pfam" id="PF00849">
    <property type="entry name" value="PseudoU_synth_2"/>
    <property type="match status" value="1"/>
</dbReference>
<dbReference type="GO" id="GO:0009982">
    <property type="term" value="F:pseudouridine synthase activity"/>
    <property type="evidence" value="ECO:0000318"/>
    <property type="project" value="GO_Central"/>
</dbReference>
<dbReference type="SMART" id="SM00363">
    <property type="entry name" value="S4"/>
    <property type="match status" value="1"/>
</dbReference>
<protein>
    <submittedName>
        <fullName evidence="6">RNA pseudouridine synthase 2, chloroplastic</fullName>
    </submittedName>
</protein>
<keyword evidence="3" id="KW-0413">Isomerase</keyword>
<dbReference type="Pfam" id="PF01479">
    <property type="entry name" value="S4"/>
    <property type="match status" value="1"/>
</dbReference>
<dbReference type="OrthoDB" id="418349at2759"/>
<dbReference type="OMA" id="KSERAYT"/>
<evidence type="ECO:0000256" key="4">
    <source>
        <dbReference type="PROSITE-ProRule" id="PRU00182"/>
    </source>
</evidence>
<dbReference type="InterPro" id="IPR050188">
    <property type="entry name" value="RluA_PseudoU_synthase"/>
</dbReference>
<dbReference type="InterPro" id="IPR020103">
    <property type="entry name" value="PsdUridine_synth_cat_dom_sf"/>
</dbReference>
<dbReference type="Gene3D" id="3.10.290.10">
    <property type="entry name" value="RNA-binding S4 domain"/>
    <property type="match status" value="1"/>
</dbReference>
<evidence type="ECO:0000256" key="2">
    <source>
        <dbReference type="ARBA" id="ARBA00010876"/>
    </source>
</evidence>
<gene>
    <name evidence="6" type="ORF">ZOSMA_228G00110</name>
</gene>
<name>A0A0K9PIT2_ZOSMR</name>
<dbReference type="Proteomes" id="UP000036987">
    <property type="component" value="Unassembled WGS sequence"/>
</dbReference>
<dbReference type="PROSITE" id="PS50889">
    <property type="entry name" value="S4"/>
    <property type="match status" value="1"/>
</dbReference>
<dbReference type="InterPro" id="IPR006145">
    <property type="entry name" value="PsdUridine_synth_RsuA/RluA"/>
</dbReference>
<dbReference type="SUPFAM" id="SSF55174">
    <property type="entry name" value="Alpha-L RNA-binding motif"/>
    <property type="match status" value="1"/>
</dbReference>
<feature type="domain" description="RNA-binding S4" evidence="5">
    <location>
        <begin position="79"/>
        <end position="141"/>
    </location>
</feature>
<organism evidence="6 7">
    <name type="scientific">Zostera marina</name>
    <name type="common">Eelgrass</name>
    <dbReference type="NCBI Taxonomy" id="29655"/>
    <lineage>
        <taxon>Eukaryota</taxon>
        <taxon>Viridiplantae</taxon>
        <taxon>Streptophyta</taxon>
        <taxon>Embryophyta</taxon>
        <taxon>Tracheophyta</taxon>
        <taxon>Spermatophyta</taxon>
        <taxon>Magnoliopsida</taxon>
        <taxon>Liliopsida</taxon>
        <taxon>Zosteraceae</taxon>
        <taxon>Zostera</taxon>
    </lineage>
</organism>
<comment type="similarity">
    <text evidence="2">Belongs to the pseudouridine synthase RluA family.</text>
</comment>
<dbReference type="InterPro" id="IPR006224">
    <property type="entry name" value="PsdUridine_synth_RluA-like_CS"/>
</dbReference>
<dbReference type="InterPro" id="IPR002942">
    <property type="entry name" value="S4_RNA-bd"/>
</dbReference>
<evidence type="ECO:0000256" key="1">
    <source>
        <dbReference type="ARBA" id="ARBA00000073"/>
    </source>
</evidence>
<keyword evidence="4" id="KW-0694">RNA-binding</keyword>
<evidence type="ECO:0000259" key="5">
    <source>
        <dbReference type="SMART" id="SM00363"/>
    </source>
</evidence>
<dbReference type="CDD" id="cd00165">
    <property type="entry name" value="S4"/>
    <property type="match status" value="1"/>
</dbReference>
<dbReference type="PROSITE" id="PS01129">
    <property type="entry name" value="PSI_RLU"/>
    <property type="match status" value="1"/>
</dbReference>
<dbReference type="CDD" id="cd02869">
    <property type="entry name" value="PseudoU_synth_RluA_like"/>
    <property type="match status" value="1"/>
</dbReference>
<accession>A0A0K9PIT2</accession>
<dbReference type="PANTHER" id="PTHR21600">
    <property type="entry name" value="MITOCHONDRIAL RNA PSEUDOURIDINE SYNTHASE"/>
    <property type="match status" value="1"/>
</dbReference>
<comment type="caution">
    <text evidence="6">The sequence shown here is derived from an EMBL/GenBank/DDBJ whole genome shotgun (WGS) entry which is preliminary data.</text>
</comment>
<dbReference type="PANTHER" id="PTHR21600:SF87">
    <property type="entry name" value="RNA PSEUDOURIDYLATE SYNTHASE DOMAIN-CONTAINING PROTEIN 1"/>
    <property type="match status" value="1"/>
</dbReference>
<comment type="catalytic activity">
    <reaction evidence="1">
        <text>a uridine in RNA = a pseudouridine in RNA</text>
        <dbReference type="Rhea" id="RHEA:48348"/>
        <dbReference type="Rhea" id="RHEA-COMP:12068"/>
        <dbReference type="Rhea" id="RHEA-COMP:12069"/>
        <dbReference type="ChEBI" id="CHEBI:65314"/>
        <dbReference type="ChEBI" id="CHEBI:65315"/>
    </reaction>
</comment>
<dbReference type="SUPFAM" id="SSF55120">
    <property type="entry name" value="Pseudouridine synthase"/>
    <property type="match status" value="1"/>
</dbReference>
<sequence length="433" mass="47577">MLVFPAASSTSVPSISIHFLRRNRNPCFSVYPIYFSSPFANVAAESIREDQLSPRPKPHSGNYAGVRLEENVGKESERSRIDAWISSRVPGVSRARIQSSIRSGLVTINGRRIDKVSHKIKLGDNINCVVSELQPLSAEPEDISINIVYEDDHVLVVNKPPHMVVHPAPGNPNGTLVNAILHHCRLPVIQCRDGELLSEMEDVSRSSDDENEIDNIFTCNNLRSIASVRPGIVHRLDKGTSGLLVVAKDEYSHAHLAEQFKCHTIHRVYISLTAGVPSPKFGRVDVPIVRDSKNRIRMAAVPGAGKNRNARQAVSRYKVLEVLASGGSAVVEWRLETGRTHQIRAHAKYLGIPLLGDEVYGGTKGLALSLLRGKNLSSNHGSFSHMLSRIGRPCLHALSLGFKHPHSGEDVKFFCPPPPDFSDVLAQLRNAST</sequence>
<keyword evidence="7" id="KW-1185">Reference proteome</keyword>
<dbReference type="STRING" id="29655.A0A0K9PIT2"/>
<evidence type="ECO:0000256" key="3">
    <source>
        <dbReference type="ARBA" id="ARBA00023235"/>
    </source>
</evidence>
<dbReference type="Gene3D" id="3.30.2350.10">
    <property type="entry name" value="Pseudouridine synthase"/>
    <property type="match status" value="1"/>
</dbReference>
<evidence type="ECO:0000313" key="6">
    <source>
        <dbReference type="EMBL" id="KMZ68879.1"/>
    </source>
</evidence>
<reference evidence="7" key="1">
    <citation type="journal article" date="2016" name="Nature">
        <title>The genome of the seagrass Zostera marina reveals angiosperm adaptation to the sea.</title>
        <authorList>
            <person name="Olsen J.L."/>
            <person name="Rouze P."/>
            <person name="Verhelst B."/>
            <person name="Lin Y.-C."/>
            <person name="Bayer T."/>
            <person name="Collen J."/>
            <person name="Dattolo E."/>
            <person name="De Paoli E."/>
            <person name="Dittami S."/>
            <person name="Maumus F."/>
            <person name="Michel G."/>
            <person name="Kersting A."/>
            <person name="Lauritano C."/>
            <person name="Lohaus R."/>
            <person name="Toepel M."/>
            <person name="Tonon T."/>
            <person name="Vanneste K."/>
            <person name="Amirebrahimi M."/>
            <person name="Brakel J."/>
            <person name="Bostroem C."/>
            <person name="Chovatia M."/>
            <person name="Grimwood J."/>
            <person name="Jenkins J.W."/>
            <person name="Jueterbock A."/>
            <person name="Mraz A."/>
            <person name="Stam W.T."/>
            <person name="Tice H."/>
            <person name="Bornberg-Bauer E."/>
            <person name="Green P.J."/>
            <person name="Pearson G.A."/>
            <person name="Procaccini G."/>
            <person name="Duarte C.M."/>
            <person name="Schmutz J."/>
            <person name="Reusch T.B.H."/>
            <person name="Van de Peer Y."/>
        </authorList>
    </citation>
    <scope>NUCLEOTIDE SEQUENCE [LARGE SCALE GENOMIC DNA]</scope>
    <source>
        <strain evidence="7">cv. Finnish</strain>
    </source>
</reference>